<dbReference type="Gene3D" id="3.30.1310.10">
    <property type="entry name" value="Nucleoid-associated protein YbaB-like domain"/>
    <property type="match status" value="1"/>
</dbReference>
<accession>A0ABT9DD80</accession>
<gene>
    <name evidence="1" type="ORF">OC680_00925</name>
</gene>
<dbReference type="Pfam" id="PF02575">
    <property type="entry name" value="YbaB_DNA_bd"/>
    <property type="match status" value="1"/>
</dbReference>
<evidence type="ECO:0000313" key="2">
    <source>
        <dbReference type="Proteomes" id="UP001172036"/>
    </source>
</evidence>
<dbReference type="SUPFAM" id="SSF82607">
    <property type="entry name" value="YbaB-like"/>
    <property type="match status" value="1"/>
</dbReference>
<comment type="caution">
    <text evidence="1">The sequence shown here is derived from an EMBL/GenBank/DDBJ whole genome shotgun (WGS) entry which is preliminary data.</text>
</comment>
<proteinExistence type="predicted"/>
<dbReference type="EMBL" id="JAOSID010000003">
    <property type="protein sequence ID" value="MDO8168046.1"/>
    <property type="molecule type" value="Genomic_DNA"/>
</dbReference>
<reference evidence="1 2" key="1">
    <citation type="journal article" date="2023" name="Int. J. Syst. Evol. Microbiol.">
        <title>The observation of taxonomic boundaries for the 16SrII and 16SrXXV phytoplasmas using genome-based delimitation.</title>
        <authorList>
            <person name="Rodrigues Jardim B."/>
            <person name="Tran-Nguyen L.T.T."/>
            <person name="Gambley C."/>
            <person name="Al-Sadi A.M."/>
            <person name="Al-Subhi A.M."/>
            <person name="Foissac X."/>
            <person name="Salar P."/>
            <person name="Cai H."/>
            <person name="Yang J.Y."/>
            <person name="Davis R."/>
            <person name="Jones L."/>
            <person name="Rodoni B."/>
            <person name="Constable F.E."/>
        </authorList>
    </citation>
    <scope>NUCLEOTIDE SEQUENCE [LARGE SCALE GENOMIC DNA]</scope>
    <source>
        <strain evidence="1">BAWM-155c</strain>
    </source>
</reference>
<evidence type="ECO:0000313" key="1">
    <source>
        <dbReference type="EMBL" id="MDO8168046.1"/>
    </source>
</evidence>
<keyword evidence="2" id="KW-1185">Reference proteome</keyword>
<dbReference type="RefSeq" id="WP_304515249.1">
    <property type="nucleotide sequence ID" value="NZ_JAOSID010000003.1"/>
</dbReference>
<dbReference type="Proteomes" id="UP001172036">
    <property type="component" value="Unassembled WGS sequence"/>
</dbReference>
<dbReference type="InterPro" id="IPR004401">
    <property type="entry name" value="YbaB/EbfC"/>
</dbReference>
<organism evidence="1 2">
    <name type="scientific">Candidatus Phytoplasma melaleucae</name>
    <dbReference type="NCBI Taxonomy" id="2982630"/>
    <lineage>
        <taxon>Bacteria</taxon>
        <taxon>Bacillati</taxon>
        <taxon>Mycoplasmatota</taxon>
        <taxon>Mollicutes</taxon>
        <taxon>Acholeplasmatales</taxon>
        <taxon>Acholeplasmataceae</taxon>
        <taxon>Candidatus Phytoplasma</taxon>
    </lineage>
</organism>
<sequence length="90" mass="10359">MFEKLKKIQEAIQKEQKKLESKEFISRIGNVIIVMQGTKQVVDVQIKNIDVMKNIDLIQESLLICFNNVLKQVEKASKDVIDKASENLDL</sequence>
<dbReference type="InterPro" id="IPR036894">
    <property type="entry name" value="YbaB-like_sf"/>
</dbReference>
<protein>
    <submittedName>
        <fullName evidence="1">YbaB/EbfC family nucleoid-associated protein</fullName>
    </submittedName>
</protein>
<name>A0ABT9DD80_9MOLU</name>